<dbReference type="Gene3D" id="3.30.560.10">
    <property type="entry name" value="Glucose Oxidase, domain 3"/>
    <property type="match status" value="1"/>
</dbReference>
<feature type="domain" description="Glucose-methanol-choline oxidoreductase N-terminal" evidence="5">
    <location>
        <begin position="125"/>
        <end position="139"/>
    </location>
</feature>
<organism evidence="6 7">
    <name type="scientific">Paxillus rubicundulus Ve08.2h10</name>
    <dbReference type="NCBI Taxonomy" id="930991"/>
    <lineage>
        <taxon>Eukaryota</taxon>
        <taxon>Fungi</taxon>
        <taxon>Dikarya</taxon>
        <taxon>Basidiomycota</taxon>
        <taxon>Agaricomycotina</taxon>
        <taxon>Agaricomycetes</taxon>
        <taxon>Agaricomycetidae</taxon>
        <taxon>Boletales</taxon>
        <taxon>Paxilineae</taxon>
        <taxon>Paxillaceae</taxon>
        <taxon>Paxillus</taxon>
    </lineage>
</organism>
<dbReference type="InParanoid" id="A0A0D0D7M9"/>
<dbReference type="PANTHER" id="PTHR11552:SF147">
    <property type="entry name" value="CHOLINE DEHYDROGENASE, MITOCHONDRIAL"/>
    <property type="match status" value="1"/>
</dbReference>
<reference evidence="6 7" key="1">
    <citation type="submission" date="2014-04" db="EMBL/GenBank/DDBJ databases">
        <authorList>
            <consortium name="DOE Joint Genome Institute"/>
            <person name="Kuo A."/>
            <person name="Kohler A."/>
            <person name="Jargeat P."/>
            <person name="Nagy L.G."/>
            <person name="Floudas D."/>
            <person name="Copeland A."/>
            <person name="Barry K.W."/>
            <person name="Cichocki N."/>
            <person name="Veneault-Fourrey C."/>
            <person name="LaButti K."/>
            <person name="Lindquist E.A."/>
            <person name="Lipzen A."/>
            <person name="Lundell T."/>
            <person name="Morin E."/>
            <person name="Murat C."/>
            <person name="Sun H."/>
            <person name="Tunlid A."/>
            <person name="Henrissat B."/>
            <person name="Grigoriev I.V."/>
            <person name="Hibbett D.S."/>
            <person name="Martin F."/>
            <person name="Nordberg H.P."/>
            <person name="Cantor M.N."/>
            <person name="Hua S.X."/>
        </authorList>
    </citation>
    <scope>NUCLEOTIDE SEQUENCE [LARGE SCALE GENOMIC DNA]</scope>
    <source>
        <strain evidence="6 7">Ve08.2h10</strain>
    </source>
</reference>
<dbReference type="AlphaFoldDB" id="A0A0D0D7M9"/>
<reference evidence="7" key="2">
    <citation type="submission" date="2015-01" db="EMBL/GenBank/DDBJ databases">
        <title>Evolutionary Origins and Diversification of the Mycorrhizal Mutualists.</title>
        <authorList>
            <consortium name="DOE Joint Genome Institute"/>
            <consortium name="Mycorrhizal Genomics Consortium"/>
            <person name="Kohler A."/>
            <person name="Kuo A."/>
            <person name="Nagy L.G."/>
            <person name="Floudas D."/>
            <person name="Copeland A."/>
            <person name="Barry K.W."/>
            <person name="Cichocki N."/>
            <person name="Veneault-Fourrey C."/>
            <person name="LaButti K."/>
            <person name="Lindquist E.A."/>
            <person name="Lipzen A."/>
            <person name="Lundell T."/>
            <person name="Morin E."/>
            <person name="Murat C."/>
            <person name="Riley R."/>
            <person name="Ohm R."/>
            <person name="Sun H."/>
            <person name="Tunlid A."/>
            <person name="Henrissat B."/>
            <person name="Grigoriev I.V."/>
            <person name="Hibbett D.S."/>
            <person name="Martin F."/>
        </authorList>
    </citation>
    <scope>NUCLEOTIDE SEQUENCE [LARGE SCALE GENOMIC DNA]</scope>
    <source>
        <strain evidence="7">Ve08.2h10</strain>
    </source>
</reference>
<comment type="similarity">
    <text evidence="2">Belongs to the GMC oxidoreductase family.</text>
</comment>
<dbReference type="InterPro" id="IPR012132">
    <property type="entry name" value="GMC_OxRdtase"/>
</dbReference>
<dbReference type="PANTHER" id="PTHR11552">
    <property type="entry name" value="GLUCOSE-METHANOL-CHOLINE GMC OXIDOREDUCTASE"/>
    <property type="match status" value="1"/>
</dbReference>
<proteinExistence type="inferred from homology"/>
<keyword evidence="4" id="KW-0274">FAD</keyword>
<evidence type="ECO:0000256" key="4">
    <source>
        <dbReference type="ARBA" id="ARBA00022827"/>
    </source>
</evidence>
<protein>
    <submittedName>
        <fullName evidence="6">GMC oxidoreductase</fullName>
    </submittedName>
</protein>
<gene>
    <name evidence="6" type="ORF">PAXRUDRAFT_267318</name>
</gene>
<dbReference type="Pfam" id="PF00732">
    <property type="entry name" value="GMC_oxred_N"/>
    <property type="match status" value="1"/>
</dbReference>
<dbReference type="InterPro" id="IPR000172">
    <property type="entry name" value="GMC_OxRdtase_N"/>
</dbReference>
<dbReference type="Gene3D" id="3.50.50.60">
    <property type="entry name" value="FAD/NAD(P)-binding domain"/>
    <property type="match status" value="1"/>
</dbReference>
<evidence type="ECO:0000256" key="1">
    <source>
        <dbReference type="ARBA" id="ARBA00001974"/>
    </source>
</evidence>
<dbReference type="GO" id="GO:0016614">
    <property type="term" value="F:oxidoreductase activity, acting on CH-OH group of donors"/>
    <property type="evidence" value="ECO:0007669"/>
    <property type="project" value="InterPro"/>
</dbReference>
<sequence>MEHRGTTGIWHTTYTYMHDISKKWIGAAEAVGIPHVPDLNTPREILGVTKFVTFVDQKGQRSSPATAFLSEDVLKRHNLAVVINTLTTRILFSSDGRATAIELASDSTSRRYQVGANREIILAAGAINSPHLLMLSGIGDKAALGKLGISVVKHLPHVGRNLLDHPMVPVIFRAKQGYTFDYMKDPTKAIFVMLRWFLTGGGPATSSGAEAVAFYGAD</sequence>
<dbReference type="PROSITE" id="PS00624">
    <property type="entry name" value="GMC_OXRED_2"/>
    <property type="match status" value="1"/>
</dbReference>
<keyword evidence="7" id="KW-1185">Reference proteome</keyword>
<dbReference type="InterPro" id="IPR036188">
    <property type="entry name" value="FAD/NAD-bd_sf"/>
</dbReference>
<evidence type="ECO:0000259" key="5">
    <source>
        <dbReference type="PROSITE" id="PS00624"/>
    </source>
</evidence>
<evidence type="ECO:0000256" key="3">
    <source>
        <dbReference type="ARBA" id="ARBA00022630"/>
    </source>
</evidence>
<evidence type="ECO:0000256" key="2">
    <source>
        <dbReference type="ARBA" id="ARBA00010790"/>
    </source>
</evidence>
<comment type="cofactor">
    <cofactor evidence="1">
        <name>FAD</name>
        <dbReference type="ChEBI" id="CHEBI:57692"/>
    </cofactor>
</comment>
<dbReference type="Proteomes" id="UP000054538">
    <property type="component" value="Unassembled WGS sequence"/>
</dbReference>
<dbReference type="STRING" id="930991.A0A0D0D7M9"/>
<dbReference type="SUPFAM" id="SSF51905">
    <property type="entry name" value="FAD/NAD(P)-binding domain"/>
    <property type="match status" value="1"/>
</dbReference>
<accession>A0A0D0D7M9</accession>
<evidence type="ECO:0000313" key="7">
    <source>
        <dbReference type="Proteomes" id="UP000054538"/>
    </source>
</evidence>
<dbReference type="EMBL" id="KN826201">
    <property type="protein sequence ID" value="KIK79731.1"/>
    <property type="molecule type" value="Genomic_DNA"/>
</dbReference>
<dbReference type="HOGENOM" id="CLU_1267252_0_0_1"/>
<dbReference type="OrthoDB" id="269227at2759"/>
<dbReference type="GO" id="GO:0050660">
    <property type="term" value="F:flavin adenine dinucleotide binding"/>
    <property type="evidence" value="ECO:0007669"/>
    <property type="project" value="InterPro"/>
</dbReference>
<keyword evidence="3" id="KW-0285">Flavoprotein</keyword>
<evidence type="ECO:0000313" key="6">
    <source>
        <dbReference type="EMBL" id="KIK79731.1"/>
    </source>
</evidence>
<name>A0A0D0D7M9_9AGAM</name>